<reference evidence="2 3" key="1">
    <citation type="submission" date="2017-07" db="EMBL/GenBank/DDBJ databases">
        <title>An improved, manually edited Actinidia chinensis var. chinensis (kiwifruit) genome highlights the challenges associated with draft genomes and gene prediction in plants.</title>
        <authorList>
            <person name="Pilkington S."/>
            <person name="Crowhurst R."/>
            <person name="Hilario E."/>
            <person name="Nardozza S."/>
            <person name="Fraser L."/>
            <person name="Peng Y."/>
            <person name="Gunaseelan K."/>
            <person name="Simpson R."/>
            <person name="Tahir J."/>
            <person name="Deroles S."/>
            <person name="Templeton K."/>
            <person name="Luo Z."/>
            <person name="Davy M."/>
            <person name="Cheng C."/>
            <person name="Mcneilage M."/>
            <person name="Scaglione D."/>
            <person name="Liu Y."/>
            <person name="Zhang Q."/>
            <person name="Datson P."/>
            <person name="De Silva N."/>
            <person name="Gardiner S."/>
            <person name="Bassett H."/>
            <person name="Chagne D."/>
            <person name="Mccallum J."/>
            <person name="Dzierzon H."/>
            <person name="Deng C."/>
            <person name="Wang Y.-Y."/>
            <person name="Barron N."/>
            <person name="Manako K."/>
            <person name="Bowen J."/>
            <person name="Foster T."/>
            <person name="Erridge Z."/>
            <person name="Tiffin H."/>
            <person name="Waite C."/>
            <person name="Davies K."/>
            <person name="Grierson E."/>
            <person name="Laing W."/>
            <person name="Kirk R."/>
            <person name="Chen X."/>
            <person name="Wood M."/>
            <person name="Montefiori M."/>
            <person name="Brummell D."/>
            <person name="Schwinn K."/>
            <person name="Catanach A."/>
            <person name="Fullerton C."/>
            <person name="Li D."/>
            <person name="Meiyalaghan S."/>
            <person name="Nieuwenhuizen N."/>
            <person name="Read N."/>
            <person name="Prakash R."/>
            <person name="Hunter D."/>
            <person name="Zhang H."/>
            <person name="Mckenzie M."/>
            <person name="Knabel M."/>
            <person name="Harris A."/>
            <person name="Allan A."/>
            <person name="Chen A."/>
            <person name="Janssen B."/>
            <person name="Plunkett B."/>
            <person name="Dwamena C."/>
            <person name="Voogd C."/>
            <person name="Leif D."/>
            <person name="Lafferty D."/>
            <person name="Souleyre E."/>
            <person name="Varkonyi-Gasic E."/>
            <person name="Gambi F."/>
            <person name="Hanley J."/>
            <person name="Yao J.-L."/>
            <person name="Cheung J."/>
            <person name="David K."/>
            <person name="Warren B."/>
            <person name="Marsh K."/>
            <person name="Snowden K."/>
            <person name="Lin-Wang K."/>
            <person name="Brian L."/>
            <person name="Martinez-Sanchez M."/>
            <person name="Wang M."/>
            <person name="Ileperuma N."/>
            <person name="Macnee N."/>
            <person name="Campin R."/>
            <person name="Mcatee P."/>
            <person name="Drummond R."/>
            <person name="Espley R."/>
            <person name="Ireland H."/>
            <person name="Wu R."/>
            <person name="Atkinson R."/>
            <person name="Karunairetnam S."/>
            <person name="Bulley S."/>
            <person name="Chunkath S."/>
            <person name="Hanley Z."/>
            <person name="Storey R."/>
            <person name="Thrimawithana A."/>
            <person name="Thomson S."/>
            <person name="David C."/>
            <person name="Testolin R."/>
        </authorList>
    </citation>
    <scope>NUCLEOTIDE SEQUENCE [LARGE SCALE GENOMIC DNA]</scope>
    <source>
        <strain evidence="3">cv. Red5</strain>
        <tissue evidence="2">Young leaf</tissue>
    </source>
</reference>
<dbReference type="InterPro" id="IPR017451">
    <property type="entry name" value="F-box-assoc_interact_dom"/>
</dbReference>
<dbReference type="Gene3D" id="1.20.1280.50">
    <property type="match status" value="1"/>
</dbReference>
<dbReference type="InParanoid" id="A0A2R6RV65"/>
<proteinExistence type="predicted"/>
<comment type="caution">
    <text evidence="2">The sequence shown here is derived from an EMBL/GenBank/DDBJ whole genome shotgun (WGS) entry which is preliminary data.</text>
</comment>
<dbReference type="SMART" id="SM00256">
    <property type="entry name" value="FBOX"/>
    <property type="match status" value="1"/>
</dbReference>
<sequence>MEPGRREHKTNQKIEAKSKTQFPYLPEEIVLRILSKLSIDSLLRFRCVSKPWLSSIHDLKFKQQQVIVISKRVEKWIIKNLSIQLIDHRGSIKDLPVPKPFMQPTKLPEIMGSCNGILLVRVGLDCFLWNPLNRCCIKAISIERFRYNFNGYFIVSGLCYDSYTDDYKIVLWNSGHCFVMVGSCRNKTWTEIPFPYYGRKVRAGPTIGDRFHWLIREIDVDEFSQPYSIVCFDPQSNEVVDVPMPHREGERKEDILLGLGVLDGCLSLVFCRGAMRSDASDVEVLAMKKTEDKTCWTSLFIIPNFAGLCPSDMLVPLYTVENGEVLILWDVRDQQGIVAYNPKCKTYRDFPMPNNSTSIDATVFVESLVSIPSHYCCNE</sequence>
<dbReference type="PANTHER" id="PTHR31672">
    <property type="entry name" value="BNACNNG10540D PROTEIN"/>
    <property type="match status" value="1"/>
</dbReference>
<dbReference type="InterPro" id="IPR001810">
    <property type="entry name" value="F-box_dom"/>
</dbReference>
<dbReference type="Gramene" id="PSS33908">
    <property type="protein sequence ID" value="PSS33908"/>
    <property type="gene ID" value="CEY00_Acc04307"/>
</dbReference>
<dbReference type="Pfam" id="PF00646">
    <property type="entry name" value="F-box"/>
    <property type="match status" value="1"/>
</dbReference>
<keyword evidence="3" id="KW-1185">Reference proteome</keyword>
<accession>A0A2R6RV65</accession>
<dbReference type="InterPro" id="IPR036047">
    <property type="entry name" value="F-box-like_dom_sf"/>
</dbReference>
<evidence type="ECO:0000259" key="1">
    <source>
        <dbReference type="PROSITE" id="PS50181"/>
    </source>
</evidence>
<name>A0A2R6RV65_ACTCC</name>
<organism evidence="2 3">
    <name type="scientific">Actinidia chinensis var. chinensis</name>
    <name type="common">Chinese soft-hair kiwi</name>
    <dbReference type="NCBI Taxonomy" id="1590841"/>
    <lineage>
        <taxon>Eukaryota</taxon>
        <taxon>Viridiplantae</taxon>
        <taxon>Streptophyta</taxon>
        <taxon>Embryophyta</taxon>
        <taxon>Tracheophyta</taxon>
        <taxon>Spermatophyta</taxon>
        <taxon>Magnoliopsida</taxon>
        <taxon>eudicotyledons</taxon>
        <taxon>Gunneridae</taxon>
        <taxon>Pentapetalae</taxon>
        <taxon>asterids</taxon>
        <taxon>Ericales</taxon>
        <taxon>Actinidiaceae</taxon>
        <taxon>Actinidia</taxon>
    </lineage>
</organism>
<gene>
    <name evidence="2" type="ORF">CEY00_Acc04307</name>
</gene>
<dbReference type="SUPFAM" id="SSF81383">
    <property type="entry name" value="F-box domain"/>
    <property type="match status" value="1"/>
</dbReference>
<dbReference type="OrthoDB" id="1667133at2759"/>
<feature type="domain" description="F-box" evidence="1">
    <location>
        <begin position="19"/>
        <end position="64"/>
    </location>
</feature>
<dbReference type="PROSITE" id="PS50181">
    <property type="entry name" value="FBOX"/>
    <property type="match status" value="1"/>
</dbReference>
<dbReference type="Proteomes" id="UP000241394">
    <property type="component" value="Chromosome LG3"/>
</dbReference>
<protein>
    <submittedName>
        <fullName evidence="2">F-box/kelch-repeat protein</fullName>
    </submittedName>
</protein>
<evidence type="ECO:0000313" key="3">
    <source>
        <dbReference type="Proteomes" id="UP000241394"/>
    </source>
</evidence>
<dbReference type="OMA" id="PNDEHRI"/>
<dbReference type="PANTHER" id="PTHR31672:SF13">
    <property type="entry name" value="F-BOX PROTEIN CPR30-LIKE"/>
    <property type="match status" value="1"/>
</dbReference>
<evidence type="ECO:0000313" key="2">
    <source>
        <dbReference type="EMBL" id="PSS33908.1"/>
    </source>
</evidence>
<reference evidence="3" key="2">
    <citation type="journal article" date="2018" name="BMC Genomics">
        <title>A manually annotated Actinidia chinensis var. chinensis (kiwifruit) genome highlights the challenges associated with draft genomes and gene prediction in plants.</title>
        <authorList>
            <person name="Pilkington S.M."/>
            <person name="Crowhurst R."/>
            <person name="Hilario E."/>
            <person name="Nardozza S."/>
            <person name="Fraser L."/>
            <person name="Peng Y."/>
            <person name="Gunaseelan K."/>
            <person name="Simpson R."/>
            <person name="Tahir J."/>
            <person name="Deroles S.C."/>
            <person name="Templeton K."/>
            <person name="Luo Z."/>
            <person name="Davy M."/>
            <person name="Cheng C."/>
            <person name="McNeilage M."/>
            <person name="Scaglione D."/>
            <person name="Liu Y."/>
            <person name="Zhang Q."/>
            <person name="Datson P."/>
            <person name="De Silva N."/>
            <person name="Gardiner S.E."/>
            <person name="Bassett H."/>
            <person name="Chagne D."/>
            <person name="McCallum J."/>
            <person name="Dzierzon H."/>
            <person name="Deng C."/>
            <person name="Wang Y.Y."/>
            <person name="Barron L."/>
            <person name="Manako K."/>
            <person name="Bowen J."/>
            <person name="Foster T.M."/>
            <person name="Erridge Z.A."/>
            <person name="Tiffin H."/>
            <person name="Waite C.N."/>
            <person name="Davies K.M."/>
            <person name="Grierson E.P."/>
            <person name="Laing W.A."/>
            <person name="Kirk R."/>
            <person name="Chen X."/>
            <person name="Wood M."/>
            <person name="Montefiori M."/>
            <person name="Brummell D.A."/>
            <person name="Schwinn K.E."/>
            <person name="Catanach A."/>
            <person name="Fullerton C."/>
            <person name="Li D."/>
            <person name="Meiyalaghan S."/>
            <person name="Nieuwenhuizen N."/>
            <person name="Read N."/>
            <person name="Prakash R."/>
            <person name="Hunter D."/>
            <person name="Zhang H."/>
            <person name="McKenzie M."/>
            <person name="Knabel M."/>
            <person name="Harris A."/>
            <person name="Allan A.C."/>
            <person name="Gleave A."/>
            <person name="Chen A."/>
            <person name="Janssen B.J."/>
            <person name="Plunkett B."/>
            <person name="Ampomah-Dwamena C."/>
            <person name="Voogd C."/>
            <person name="Leif D."/>
            <person name="Lafferty D."/>
            <person name="Souleyre E.J.F."/>
            <person name="Varkonyi-Gasic E."/>
            <person name="Gambi F."/>
            <person name="Hanley J."/>
            <person name="Yao J.L."/>
            <person name="Cheung J."/>
            <person name="David K.M."/>
            <person name="Warren B."/>
            <person name="Marsh K."/>
            <person name="Snowden K.C."/>
            <person name="Lin-Wang K."/>
            <person name="Brian L."/>
            <person name="Martinez-Sanchez M."/>
            <person name="Wang M."/>
            <person name="Ileperuma N."/>
            <person name="Macnee N."/>
            <person name="Campin R."/>
            <person name="McAtee P."/>
            <person name="Drummond R.S.M."/>
            <person name="Espley R.V."/>
            <person name="Ireland H.S."/>
            <person name="Wu R."/>
            <person name="Atkinson R.G."/>
            <person name="Karunairetnam S."/>
            <person name="Bulley S."/>
            <person name="Chunkath S."/>
            <person name="Hanley Z."/>
            <person name="Storey R."/>
            <person name="Thrimawithana A.H."/>
            <person name="Thomson S."/>
            <person name="David C."/>
            <person name="Testolin R."/>
            <person name="Huang H."/>
            <person name="Hellens R.P."/>
            <person name="Schaffer R.J."/>
        </authorList>
    </citation>
    <scope>NUCLEOTIDE SEQUENCE [LARGE SCALE GENOMIC DNA]</scope>
    <source>
        <strain evidence="3">cv. Red5</strain>
    </source>
</reference>
<dbReference type="AlphaFoldDB" id="A0A2R6RV65"/>
<dbReference type="InterPro" id="IPR050796">
    <property type="entry name" value="SCF_F-box_component"/>
</dbReference>
<dbReference type="STRING" id="1590841.A0A2R6RV65"/>
<dbReference type="NCBIfam" id="TIGR01640">
    <property type="entry name" value="F_box_assoc_1"/>
    <property type="match status" value="1"/>
</dbReference>
<dbReference type="EMBL" id="NKQK01000003">
    <property type="protein sequence ID" value="PSS33908.1"/>
    <property type="molecule type" value="Genomic_DNA"/>
</dbReference>